<dbReference type="KEGG" id="swd:Swoo_0434"/>
<organism evidence="2 3">
    <name type="scientific">Shewanella woodyi (strain ATCC 51908 / MS32)</name>
    <dbReference type="NCBI Taxonomy" id="392500"/>
    <lineage>
        <taxon>Bacteria</taxon>
        <taxon>Pseudomonadati</taxon>
        <taxon>Pseudomonadota</taxon>
        <taxon>Gammaproteobacteria</taxon>
        <taxon>Alteromonadales</taxon>
        <taxon>Shewanellaceae</taxon>
        <taxon>Shewanella</taxon>
    </lineage>
</organism>
<dbReference type="EMBL" id="CP000961">
    <property type="protein sequence ID" value="ACA84732.1"/>
    <property type="molecule type" value="Genomic_DNA"/>
</dbReference>
<name>B1KQ77_SHEWM</name>
<evidence type="ECO:0000313" key="2">
    <source>
        <dbReference type="EMBL" id="ACA84732.1"/>
    </source>
</evidence>
<evidence type="ECO:0000313" key="3">
    <source>
        <dbReference type="Proteomes" id="UP000002168"/>
    </source>
</evidence>
<feature type="transmembrane region" description="Helical" evidence="1">
    <location>
        <begin position="58"/>
        <end position="78"/>
    </location>
</feature>
<proteinExistence type="predicted"/>
<evidence type="ECO:0000256" key="1">
    <source>
        <dbReference type="SAM" id="Phobius"/>
    </source>
</evidence>
<sequence precursor="true">MKLTPNLSLIEKLPSLVKLSSTGKANFSLFLGGLFLLCLSDAAPATLGGYLDISELIAVSDGLIIECLGVSLFGLFLVNPQIINQFWRLISYIFKLINGLNLVSRFPRFSSPVFKSCEQTAHGCRAPPL</sequence>
<gene>
    <name evidence="2" type="ordered locus">Swoo_0434</name>
</gene>
<reference evidence="2 3" key="1">
    <citation type="submission" date="2008-02" db="EMBL/GenBank/DDBJ databases">
        <title>Complete sequence of Shewanella woodyi ATCC 51908.</title>
        <authorList>
            <consortium name="US DOE Joint Genome Institute"/>
            <person name="Copeland A."/>
            <person name="Lucas S."/>
            <person name="Lapidus A."/>
            <person name="Glavina del Rio T."/>
            <person name="Dalin E."/>
            <person name="Tice H."/>
            <person name="Bruce D."/>
            <person name="Goodwin L."/>
            <person name="Pitluck S."/>
            <person name="Sims D."/>
            <person name="Brettin T."/>
            <person name="Detter J.C."/>
            <person name="Han C."/>
            <person name="Kuske C.R."/>
            <person name="Schmutz J."/>
            <person name="Larimer F."/>
            <person name="Land M."/>
            <person name="Hauser L."/>
            <person name="Kyrpides N."/>
            <person name="Lykidis A."/>
            <person name="Zhao J.-S."/>
            <person name="Richardson P."/>
        </authorList>
    </citation>
    <scope>NUCLEOTIDE SEQUENCE [LARGE SCALE GENOMIC DNA]</scope>
    <source>
        <strain evidence="3">ATCC 51908 / MS32</strain>
    </source>
</reference>
<keyword evidence="3" id="KW-1185">Reference proteome</keyword>
<dbReference type="Proteomes" id="UP000002168">
    <property type="component" value="Chromosome"/>
</dbReference>
<accession>B1KQ77</accession>
<dbReference type="HOGENOM" id="CLU_1947342_0_0_6"/>
<dbReference type="eggNOG" id="ENOG502ZDZY">
    <property type="taxonomic scope" value="Bacteria"/>
</dbReference>
<keyword evidence="1" id="KW-0472">Membrane</keyword>
<keyword evidence="1" id="KW-1133">Transmembrane helix</keyword>
<dbReference type="STRING" id="392500.Swoo_0434"/>
<keyword evidence="1" id="KW-0812">Transmembrane</keyword>
<dbReference type="AlphaFoldDB" id="B1KQ77"/>
<protein>
    <submittedName>
        <fullName evidence="2">Uncharacterized protein</fullName>
    </submittedName>
</protein>
<dbReference type="RefSeq" id="WP_012323081.1">
    <property type="nucleotide sequence ID" value="NC_010506.1"/>
</dbReference>